<accession>A0AB36JHC6</accession>
<dbReference type="Proteomes" id="UP000187323">
    <property type="component" value="Unassembled WGS sequence"/>
</dbReference>
<dbReference type="RefSeq" id="WP_076133567.1">
    <property type="nucleotide sequence ID" value="NZ_MPTO01000003.1"/>
</dbReference>
<evidence type="ECO:0000313" key="3">
    <source>
        <dbReference type="Proteomes" id="UP000187323"/>
    </source>
</evidence>
<evidence type="ECO:0000313" key="2">
    <source>
        <dbReference type="EMBL" id="OME23581.1"/>
    </source>
</evidence>
<dbReference type="InterPro" id="IPR003593">
    <property type="entry name" value="AAA+_ATPase"/>
</dbReference>
<dbReference type="Gene3D" id="3.40.50.300">
    <property type="entry name" value="P-loop containing nucleotide triphosphate hydrolases"/>
    <property type="match status" value="1"/>
</dbReference>
<sequence>MANLPTIYEDFQNKVTNLYVEHPEVKRIWSRLDRNRKIKRAGNNSDDSPINLFIEGYSGAGKTQCAKKYLRRNPIITKFDKDGGQYDTRPVLYMTLPVPFTYKGFYNSILKSIDKDFPLSNLDVDRIKNQAFSLMKSLEVEMLVIDEMDYLLASTYVQQKAVMENIKDIANSADVCLVCIGTHAIEILRTLNTQHQRRYPKTVLDHFTACNKDFFDFLMSVEEQLALPPDLGRSLEWSNPNSSFGPLIFEITGGLVGWIKPILRESMDLVGVFNDDFHDFSILKNINGDILIQAQANIIGSYAVDDMEKILNINCER</sequence>
<dbReference type="SUPFAM" id="SSF52540">
    <property type="entry name" value="P-loop containing nucleoside triphosphate hydrolases"/>
    <property type="match status" value="1"/>
</dbReference>
<dbReference type="Pfam" id="PF05621">
    <property type="entry name" value="TniB"/>
    <property type="match status" value="1"/>
</dbReference>
<comment type="caution">
    <text evidence="2">The sequence shown here is derived from an EMBL/GenBank/DDBJ whole genome shotgun (WGS) entry which is preliminary data.</text>
</comment>
<proteinExistence type="predicted"/>
<dbReference type="AlphaFoldDB" id="A0AB36JHC6"/>
<name>A0AB36JHC6_9BACL</name>
<evidence type="ECO:0000259" key="1">
    <source>
        <dbReference type="SMART" id="SM00382"/>
    </source>
</evidence>
<protein>
    <recommendedName>
        <fullName evidence="1">AAA+ ATPase domain-containing protein</fullName>
    </recommendedName>
</protein>
<reference evidence="2 3" key="1">
    <citation type="submission" date="2016-10" db="EMBL/GenBank/DDBJ databases">
        <title>Paenibacillus species isolates.</title>
        <authorList>
            <person name="Beno S.M."/>
        </authorList>
    </citation>
    <scope>NUCLEOTIDE SEQUENCE [LARGE SCALE GENOMIC DNA]</scope>
    <source>
        <strain evidence="2 3">FSL H7-0918</strain>
    </source>
</reference>
<dbReference type="InterPro" id="IPR008868">
    <property type="entry name" value="TniB"/>
</dbReference>
<dbReference type="InterPro" id="IPR027417">
    <property type="entry name" value="P-loop_NTPase"/>
</dbReference>
<dbReference type="EMBL" id="MPTO01000003">
    <property type="protein sequence ID" value="OME23581.1"/>
    <property type="molecule type" value="Genomic_DNA"/>
</dbReference>
<organism evidence="2 3">
    <name type="scientific">Paenibacillus odorifer</name>
    <dbReference type="NCBI Taxonomy" id="189426"/>
    <lineage>
        <taxon>Bacteria</taxon>
        <taxon>Bacillati</taxon>
        <taxon>Bacillota</taxon>
        <taxon>Bacilli</taxon>
        <taxon>Bacillales</taxon>
        <taxon>Paenibacillaceae</taxon>
        <taxon>Paenibacillus</taxon>
    </lineage>
</organism>
<gene>
    <name evidence="2" type="ORF">BSK47_03770</name>
</gene>
<dbReference type="SMART" id="SM00382">
    <property type="entry name" value="AAA"/>
    <property type="match status" value="1"/>
</dbReference>
<feature type="domain" description="AAA+ ATPase" evidence="1">
    <location>
        <begin position="48"/>
        <end position="208"/>
    </location>
</feature>